<comment type="similarity">
    <text evidence="5 15">Belongs to the cytochrome P450 family.</text>
</comment>
<dbReference type="InParanoid" id="A0A212F2M6"/>
<keyword evidence="6 14" id="KW-0349">Heme</keyword>
<dbReference type="STRING" id="278856.A0A212F2M6"/>
<dbReference type="GO" id="GO:0005789">
    <property type="term" value="C:endoplasmic reticulum membrane"/>
    <property type="evidence" value="ECO:0007669"/>
    <property type="project" value="UniProtKB-SubCell"/>
</dbReference>
<dbReference type="InterPro" id="IPR017972">
    <property type="entry name" value="Cyt_P450_CS"/>
</dbReference>
<evidence type="ECO:0000256" key="10">
    <source>
        <dbReference type="ARBA" id="ARBA00023002"/>
    </source>
</evidence>
<dbReference type="PRINTS" id="PR00385">
    <property type="entry name" value="P450"/>
</dbReference>
<dbReference type="PANTHER" id="PTHR24291">
    <property type="entry name" value="CYTOCHROME P450 FAMILY 4"/>
    <property type="match status" value="1"/>
</dbReference>
<evidence type="ECO:0000256" key="15">
    <source>
        <dbReference type="RuleBase" id="RU000461"/>
    </source>
</evidence>
<evidence type="ECO:0000256" key="3">
    <source>
        <dbReference type="ARBA" id="ARBA00004174"/>
    </source>
</evidence>
<evidence type="ECO:0000256" key="1">
    <source>
        <dbReference type="ARBA" id="ARBA00001971"/>
    </source>
</evidence>
<evidence type="ECO:0000256" key="13">
    <source>
        <dbReference type="ARBA" id="ARBA00023136"/>
    </source>
</evidence>
<evidence type="ECO:0000256" key="2">
    <source>
        <dbReference type="ARBA" id="ARBA00003690"/>
    </source>
</evidence>
<dbReference type="Gene3D" id="1.10.630.10">
    <property type="entry name" value="Cytochrome P450"/>
    <property type="match status" value="1"/>
</dbReference>
<dbReference type="GO" id="GO:0016705">
    <property type="term" value="F:oxidoreductase activity, acting on paired donors, with incorporation or reduction of molecular oxygen"/>
    <property type="evidence" value="ECO:0007669"/>
    <property type="project" value="InterPro"/>
</dbReference>
<dbReference type="InterPro" id="IPR036396">
    <property type="entry name" value="Cyt_P450_sf"/>
</dbReference>
<evidence type="ECO:0000256" key="7">
    <source>
        <dbReference type="ARBA" id="ARBA00022723"/>
    </source>
</evidence>
<name>A0A212F2M6_DANPL</name>
<dbReference type="PRINTS" id="PR00463">
    <property type="entry name" value="EP450I"/>
</dbReference>
<keyword evidence="13" id="KW-0472">Membrane</keyword>
<dbReference type="Proteomes" id="UP000007151">
    <property type="component" value="Unassembled WGS sequence"/>
</dbReference>
<protein>
    <submittedName>
        <fullName evidence="16">Cytochrome P450 4C1 like protein</fullName>
    </submittedName>
</protein>
<feature type="binding site" description="axial binding residue" evidence="14">
    <location>
        <position position="195"/>
    </location>
    <ligand>
        <name>heme</name>
        <dbReference type="ChEBI" id="CHEBI:30413"/>
    </ligand>
    <ligandPart>
        <name>Fe</name>
        <dbReference type="ChEBI" id="CHEBI:18248"/>
    </ligandPart>
</feature>
<comment type="caution">
    <text evidence="16">The sequence shown here is derived from an EMBL/GenBank/DDBJ whole genome shotgun (WGS) entry which is preliminary data.</text>
</comment>
<keyword evidence="7 14" id="KW-0479">Metal-binding</keyword>
<dbReference type="GO" id="GO:0020037">
    <property type="term" value="F:heme binding"/>
    <property type="evidence" value="ECO:0007669"/>
    <property type="project" value="InterPro"/>
</dbReference>
<keyword evidence="17" id="KW-1185">Reference proteome</keyword>
<evidence type="ECO:0000256" key="8">
    <source>
        <dbReference type="ARBA" id="ARBA00022824"/>
    </source>
</evidence>
<comment type="function">
    <text evidence="2">May be involved in the metabolism of insect hormones and in the breakdown of synthetic insecticides.</text>
</comment>
<feature type="non-terminal residue" evidence="16">
    <location>
        <position position="1"/>
    </location>
</feature>
<dbReference type="PROSITE" id="PS00086">
    <property type="entry name" value="CYTOCHROME_P450"/>
    <property type="match status" value="1"/>
</dbReference>
<keyword evidence="9" id="KW-0492">Microsome</keyword>
<keyword evidence="12 15" id="KW-0503">Monooxygenase</keyword>
<evidence type="ECO:0000256" key="12">
    <source>
        <dbReference type="ARBA" id="ARBA00023033"/>
    </source>
</evidence>
<dbReference type="AlphaFoldDB" id="A0A212F2M6"/>
<dbReference type="InterPro" id="IPR050196">
    <property type="entry name" value="Cytochrome_P450_Monoox"/>
</dbReference>
<keyword evidence="11 14" id="KW-0408">Iron</keyword>
<evidence type="ECO:0000256" key="6">
    <source>
        <dbReference type="ARBA" id="ARBA00022617"/>
    </source>
</evidence>
<evidence type="ECO:0000313" key="16">
    <source>
        <dbReference type="EMBL" id="OWR47998.1"/>
    </source>
</evidence>
<dbReference type="InterPro" id="IPR002401">
    <property type="entry name" value="Cyt_P450_E_grp-I"/>
</dbReference>
<comment type="subcellular location">
    <subcellularLocation>
        <location evidence="4">Endoplasmic reticulum membrane</location>
        <topology evidence="4">Peripheral membrane protein</topology>
    </subcellularLocation>
    <subcellularLocation>
        <location evidence="3">Microsome membrane</location>
        <topology evidence="3">Peripheral membrane protein</topology>
    </subcellularLocation>
</comment>
<dbReference type="PANTHER" id="PTHR24291:SF189">
    <property type="entry name" value="CYTOCHROME P450 4C3-RELATED"/>
    <property type="match status" value="1"/>
</dbReference>
<keyword evidence="8" id="KW-0256">Endoplasmic reticulum</keyword>
<gene>
    <name evidence="16" type="ORF">KGM_206197B</name>
</gene>
<dbReference type="GO" id="GO:0004497">
    <property type="term" value="F:monooxygenase activity"/>
    <property type="evidence" value="ECO:0007669"/>
    <property type="project" value="UniProtKB-KW"/>
</dbReference>
<dbReference type="KEGG" id="dpl:KGM_206197B"/>
<evidence type="ECO:0000313" key="17">
    <source>
        <dbReference type="Proteomes" id="UP000007151"/>
    </source>
</evidence>
<dbReference type="Pfam" id="PF00067">
    <property type="entry name" value="p450"/>
    <property type="match status" value="1"/>
</dbReference>
<organism evidence="16 17">
    <name type="scientific">Danaus plexippus plexippus</name>
    <dbReference type="NCBI Taxonomy" id="278856"/>
    <lineage>
        <taxon>Eukaryota</taxon>
        <taxon>Metazoa</taxon>
        <taxon>Ecdysozoa</taxon>
        <taxon>Arthropoda</taxon>
        <taxon>Hexapoda</taxon>
        <taxon>Insecta</taxon>
        <taxon>Pterygota</taxon>
        <taxon>Neoptera</taxon>
        <taxon>Endopterygota</taxon>
        <taxon>Lepidoptera</taxon>
        <taxon>Glossata</taxon>
        <taxon>Ditrysia</taxon>
        <taxon>Papilionoidea</taxon>
        <taxon>Nymphalidae</taxon>
        <taxon>Danainae</taxon>
        <taxon>Danaini</taxon>
        <taxon>Danaina</taxon>
        <taxon>Danaus</taxon>
        <taxon>Danaus</taxon>
    </lineage>
</organism>
<dbReference type="SUPFAM" id="SSF48264">
    <property type="entry name" value="Cytochrome P450"/>
    <property type="match status" value="1"/>
</dbReference>
<dbReference type="EMBL" id="AGBW02010707">
    <property type="protein sequence ID" value="OWR47998.1"/>
    <property type="molecule type" value="Genomic_DNA"/>
</dbReference>
<dbReference type="eggNOG" id="KOG0157">
    <property type="taxonomic scope" value="Eukaryota"/>
</dbReference>
<sequence length="251" mass="28696">VLNEIKTSSKAEKSFNTDERKTNGFAFEPLAEIILKICENSKQFTDLDIRQHVDTFIAAGEDSSAGVIMLCLITVGSYPQVQKEIHKELKQIFGDEDRDVTREDLSKLVYLEAVIKETMRFYPIVPIIARDLDKDIKLSNCTLSKGRSVVLSIYGIHRHPMWGPDADEFRPERWLDLPSNYQKYFAAFSLGRRICIGKTMAIASLKVTMAHIFRNYIIHGEHTNMKLKFELTLKAVSGHHISIGRRIKNKP</sequence>
<dbReference type="GO" id="GO:0005506">
    <property type="term" value="F:iron ion binding"/>
    <property type="evidence" value="ECO:0007669"/>
    <property type="project" value="InterPro"/>
</dbReference>
<proteinExistence type="inferred from homology"/>
<evidence type="ECO:0000256" key="4">
    <source>
        <dbReference type="ARBA" id="ARBA00004406"/>
    </source>
</evidence>
<evidence type="ECO:0000256" key="9">
    <source>
        <dbReference type="ARBA" id="ARBA00022848"/>
    </source>
</evidence>
<dbReference type="InterPro" id="IPR001128">
    <property type="entry name" value="Cyt_P450"/>
</dbReference>
<evidence type="ECO:0000256" key="5">
    <source>
        <dbReference type="ARBA" id="ARBA00010617"/>
    </source>
</evidence>
<evidence type="ECO:0000256" key="11">
    <source>
        <dbReference type="ARBA" id="ARBA00023004"/>
    </source>
</evidence>
<comment type="cofactor">
    <cofactor evidence="1 14">
        <name>heme</name>
        <dbReference type="ChEBI" id="CHEBI:30413"/>
    </cofactor>
</comment>
<keyword evidence="10 15" id="KW-0560">Oxidoreductase</keyword>
<reference evidence="16 17" key="1">
    <citation type="journal article" date="2011" name="Cell">
        <title>The monarch butterfly genome yields insights into long-distance migration.</title>
        <authorList>
            <person name="Zhan S."/>
            <person name="Merlin C."/>
            <person name="Boore J.L."/>
            <person name="Reppert S.M."/>
        </authorList>
    </citation>
    <scope>NUCLEOTIDE SEQUENCE [LARGE SCALE GENOMIC DNA]</scope>
    <source>
        <strain evidence="16">F-2</strain>
    </source>
</reference>
<accession>A0A212F2M6</accession>
<evidence type="ECO:0000256" key="14">
    <source>
        <dbReference type="PIRSR" id="PIRSR602401-1"/>
    </source>
</evidence>